<comment type="caution">
    <text evidence="1">The sequence shown here is derived from an EMBL/GenBank/DDBJ whole genome shotgun (WGS) entry which is preliminary data.</text>
</comment>
<dbReference type="EMBL" id="BTRK01000004">
    <property type="protein sequence ID" value="GMR48761.1"/>
    <property type="molecule type" value="Genomic_DNA"/>
</dbReference>
<gene>
    <name evidence="1" type="ORF">PMAYCL1PPCAC_18956</name>
</gene>
<accession>A0AAN5CQF5</accession>
<sequence length="77" mass="8591">KDSSETVGDGEAEFFEVEFFVQEDFLFLFDQTVEGELFIALLIEGANPSTLQVDGGNEKGVGERAEVFGRYDFPHHS</sequence>
<keyword evidence="2" id="KW-1185">Reference proteome</keyword>
<evidence type="ECO:0000313" key="2">
    <source>
        <dbReference type="Proteomes" id="UP001328107"/>
    </source>
</evidence>
<evidence type="ECO:0000313" key="1">
    <source>
        <dbReference type="EMBL" id="GMR48761.1"/>
    </source>
</evidence>
<organism evidence="1 2">
    <name type="scientific">Pristionchus mayeri</name>
    <dbReference type="NCBI Taxonomy" id="1317129"/>
    <lineage>
        <taxon>Eukaryota</taxon>
        <taxon>Metazoa</taxon>
        <taxon>Ecdysozoa</taxon>
        <taxon>Nematoda</taxon>
        <taxon>Chromadorea</taxon>
        <taxon>Rhabditida</taxon>
        <taxon>Rhabditina</taxon>
        <taxon>Diplogasteromorpha</taxon>
        <taxon>Diplogasteroidea</taxon>
        <taxon>Neodiplogasteridae</taxon>
        <taxon>Pristionchus</taxon>
    </lineage>
</organism>
<feature type="non-terminal residue" evidence="1">
    <location>
        <position position="1"/>
    </location>
</feature>
<name>A0AAN5CQF5_9BILA</name>
<protein>
    <submittedName>
        <fullName evidence="1">Uncharacterized protein</fullName>
    </submittedName>
</protein>
<dbReference type="AlphaFoldDB" id="A0AAN5CQF5"/>
<dbReference type="Proteomes" id="UP001328107">
    <property type="component" value="Unassembled WGS sequence"/>
</dbReference>
<reference evidence="2" key="1">
    <citation type="submission" date="2022-10" db="EMBL/GenBank/DDBJ databases">
        <title>Genome assembly of Pristionchus species.</title>
        <authorList>
            <person name="Yoshida K."/>
            <person name="Sommer R.J."/>
        </authorList>
    </citation>
    <scope>NUCLEOTIDE SEQUENCE [LARGE SCALE GENOMIC DNA]</scope>
    <source>
        <strain evidence="2">RS5460</strain>
    </source>
</reference>
<feature type="non-terminal residue" evidence="1">
    <location>
        <position position="77"/>
    </location>
</feature>
<proteinExistence type="predicted"/>